<name>A0ABP9DWA7_9ACTN</name>
<sequence>MTQTAQHTEPVTGLVPAPRRPLDPEPAPAAEPRSTPVGELRRAFAVLRGLRTLRPVAARPQPGYGEVDGQ</sequence>
<protein>
    <submittedName>
        <fullName evidence="2">Uncharacterized protein</fullName>
    </submittedName>
</protein>
<reference evidence="3" key="1">
    <citation type="journal article" date="2019" name="Int. J. Syst. Evol. Microbiol.">
        <title>The Global Catalogue of Microorganisms (GCM) 10K type strain sequencing project: providing services to taxonomists for standard genome sequencing and annotation.</title>
        <authorList>
            <consortium name="The Broad Institute Genomics Platform"/>
            <consortium name="The Broad Institute Genome Sequencing Center for Infectious Disease"/>
            <person name="Wu L."/>
            <person name="Ma J."/>
        </authorList>
    </citation>
    <scope>NUCLEOTIDE SEQUENCE [LARGE SCALE GENOMIC DNA]</scope>
    <source>
        <strain evidence="3">JCM 13006</strain>
    </source>
</reference>
<dbReference type="Proteomes" id="UP001501752">
    <property type="component" value="Unassembled WGS sequence"/>
</dbReference>
<comment type="caution">
    <text evidence="2">The sequence shown here is derived from an EMBL/GenBank/DDBJ whole genome shotgun (WGS) entry which is preliminary data.</text>
</comment>
<accession>A0ABP9DWA7</accession>
<evidence type="ECO:0000313" key="3">
    <source>
        <dbReference type="Proteomes" id="UP001501752"/>
    </source>
</evidence>
<keyword evidence="3" id="KW-1185">Reference proteome</keyword>
<organism evidence="2 3">
    <name type="scientific">Kitasatospora terrestris</name>
    <dbReference type="NCBI Taxonomy" id="258051"/>
    <lineage>
        <taxon>Bacteria</taxon>
        <taxon>Bacillati</taxon>
        <taxon>Actinomycetota</taxon>
        <taxon>Actinomycetes</taxon>
        <taxon>Kitasatosporales</taxon>
        <taxon>Streptomycetaceae</taxon>
        <taxon>Kitasatospora</taxon>
    </lineage>
</organism>
<proteinExistence type="predicted"/>
<feature type="region of interest" description="Disordered" evidence="1">
    <location>
        <begin position="1"/>
        <end position="37"/>
    </location>
</feature>
<dbReference type="RefSeq" id="WP_345698442.1">
    <property type="nucleotide sequence ID" value="NZ_BAABIS010000001.1"/>
</dbReference>
<evidence type="ECO:0000256" key="1">
    <source>
        <dbReference type="SAM" id="MobiDB-lite"/>
    </source>
</evidence>
<gene>
    <name evidence="2" type="ORF">GCM10023235_42570</name>
</gene>
<evidence type="ECO:0000313" key="2">
    <source>
        <dbReference type="EMBL" id="GAA4860147.1"/>
    </source>
</evidence>
<dbReference type="EMBL" id="BAABIS010000001">
    <property type="protein sequence ID" value="GAA4860147.1"/>
    <property type="molecule type" value="Genomic_DNA"/>
</dbReference>